<name>A0A427YHW3_9TREE</name>
<dbReference type="GO" id="GO:0005789">
    <property type="term" value="C:endoplasmic reticulum membrane"/>
    <property type="evidence" value="ECO:0007669"/>
    <property type="project" value="UniProtKB-SubCell"/>
</dbReference>
<evidence type="ECO:0000256" key="4">
    <source>
        <dbReference type="ARBA" id="ARBA00022692"/>
    </source>
</evidence>
<evidence type="ECO:0000313" key="13">
    <source>
        <dbReference type="EMBL" id="RSH90676.1"/>
    </source>
</evidence>
<dbReference type="Pfam" id="PF04145">
    <property type="entry name" value="Ctr"/>
    <property type="match status" value="1"/>
</dbReference>
<dbReference type="InterPro" id="IPR001680">
    <property type="entry name" value="WD40_rpt"/>
</dbReference>
<evidence type="ECO:0000256" key="5">
    <source>
        <dbReference type="ARBA" id="ARBA00022737"/>
    </source>
</evidence>
<evidence type="ECO:0000256" key="12">
    <source>
        <dbReference type="SAM" id="Phobius"/>
    </source>
</evidence>
<evidence type="ECO:0000256" key="9">
    <source>
        <dbReference type="ARBA" id="ARBA00022989"/>
    </source>
</evidence>
<dbReference type="OrthoDB" id="2013972at2759"/>
<keyword evidence="3" id="KW-0853">WD repeat</keyword>
<keyword evidence="10 12" id="KW-0472">Membrane</keyword>
<feature type="compositionally biased region" description="Gly residues" evidence="11">
    <location>
        <begin position="507"/>
        <end position="526"/>
    </location>
</feature>
<evidence type="ECO:0000256" key="10">
    <source>
        <dbReference type="ARBA" id="ARBA00023136"/>
    </source>
</evidence>
<proteinExistence type="predicted"/>
<reference evidence="13 14" key="1">
    <citation type="submission" date="2018-11" db="EMBL/GenBank/DDBJ databases">
        <title>Genome sequence of Saitozyma podzolica DSM 27192.</title>
        <authorList>
            <person name="Aliyu H."/>
            <person name="Gorte O."/>
            <person name="Ochsenreither K."/>
        </authorList>
    </citation>
    <scope>NUCLEOTIDE SEQUENCE [LARGE SCALE GENOMIC DNA]</scope>
    <source>
        <strain evidence="13 14">DSM 27192</strain>
    </source>
</reference>
<keyword evidence="2" id="KW-0813">Transport</keyword>
<dbReference type="GO" id="GO:0015031">
    <property type="term" value="P:protein transport"/>
    <property type="evidence" value="ECO:0007669"/>
    <property type="project" value="UniProtKB-KW"/>
</dbReference>
<dbReference type="PANTHER" id="PTHR23284">
    <property type="entry name" value="PROLACTIN REGULATORY ELEMENT BINDING PROTEIN"/>
    <property type="match status" value="1"/>
</dbReference>
<keyword evidence="9 12" id="KW-1133">Transmembrane helix</keyword>
<dbReference type="GO" id="GO:0005375">
    <property type="term" value="F:copper ion transmembrane transporter activity"/>
    <property type="evidence" value="ECO:0007669"/>
    <property type="project" value="InterPro"/>
</dbReference>
<evidence type="ECO:0000256" key="8">
    <source>
        <dbReference type="ARBA" id="ARBA00022927"/>
    </source>
</evidence>
<comment type="subcellular location">
    <subcellularLocation>
        <location evidence="1">Endoplasmic reticulum membrane</location>
        <topology evidence="1">Single-pass type II membrane protein</topology>
    </subcellularLocation>
</comment>
<dbReference type="SUPFAM" id="SSF50998">
    <property type="entry name" value="Quinoprotein alcohol dehydrogenase-like"/>
    <property type="match status" value="1"/>
</dbReference>
<evidence type="ECO:0000256" key="1">
    <source>
        <dbReference type="ARBA" id="ARBA00004648"/>
    </source>
</evidence>
<dbReference type="Pfam" id="PF00400">
    <property type="entry name" value="WD40"/>
    <property type="match status" value="1"/>
</dbReference>
<evidence type="ECO:0000256" key="2">
    <source>
        <dbReference type="ARBA" id="ARBA00022448"/>
    </source>
</evidence>
<dbReference type="STRING" id="1890683.A0A427YHW3"/>
<feature type="transmembrane region" description="Helical" evidence="12">
    <location>
        <begin position="565"/>
        <end position="585"/>
    </location>
</feature>
<keyword evidence="4 12" id="KW-0812">Transmembrane</keyword>
<gene>
    <name evidence="13" type="ORF">EHS25_001281</name>
</gene>
<feature type="transmembrane region" description="Helical" evidence="12">
    <location>
        <begin position="410"/>
        <end position="432"/>
    </location>
</feature>
<keyword evidence="5" id="KW-0677">Repeat</keyword>
<feature type="compositionally biased region" description="Basic and acidic residues" evidence="11">
    <location>
        <begin position="281"/>
        <end position="306"/>
    </location>
</feature>
<dbReference type="AlphaFoldDB" id="A0A427YHW3"/>
<dbReference type="GO" id="GO:0003400">
    <property type="term" value="P:regulation of COPII vesicle coating"/>
    <property type="evidence" value="ECO:0007669"/>
    <property type="project" value="TreeGrafter"/>
</dbReference>
<accession>A0A427YHW3</accession>
<dbReference type="InterPro" id="IPR007274">
    <property type="entry name" value="Cop_transporter"/>
</dbReference>
<dbReference type="Gene3D" id="2.130.10.10">
    <property type="entry name" value="YVTN repeat-like/Quinoprotein amine dehydrogenase"/>
    <property type="match status" value="2"/>
</dbReference>
<evidence type="ECO:0000256" key="6">
    <source>
        <dbReference type="ARBA" id="ARBA00022824"/>
    </source>
</evidence>
<keyword evidence="7" id="KW-0931">ER-Golgi transport</keyword>
<dbReference type="EMBL" id="RSCD01000010">
    <property type="protein sequence ID" value="RSH90676.1"/>
    <property type="molecule type" value="Genomic_DNA"/>
</dbReference>
<feature type="transmembrane region" description="Helical" evidence="12">
    <location>
        <begin position="452"/>
        <end position="475"/>
    </location>
</feature>
<evidence type="ECO:0000313" key="14">
    <source>
        <dbReference type="Proteomes" id="UP000279259"/>
    </source>
</evidence>
<feature type="region of interest" description="Disordered" evidence="11">
    <location>
        <begin position="278"/>
        <end position="317"/>
    </location>
</feature>
<evidence type="ECO:0000256" key="3">
    <source>
        <dbReference type="ARBA" id="ARBA00022574"/>
    </source>
</evidence>
<organism evidence="13 14">
    <name type="scientific">Saitozyma podzolica</name>
    <dbReference type="NCBI Taxonomy" id="1890683"/>
    <lineage>
        <taxon>Eukaryota</taxon>
        <taxon>Fungi</taxon>
        <taxon>Dikarya</taxon>
        <taxon>Basidiomycota</taxon>
        <taxon>Agaricomycotina</taxon>
        <taxon>Tremellomycetes</taxon>
        <taxon>Tremellales</taxon>
        <taxon>Trimorphomycetaceae</taxon>
        <taxon>Saitozyma</taxon>
    </lineage>
</organism>
<dbReference type="Proteomes" id="UP000279259">
    <property type="component" value="Unassembled WGS sequence"/>
</dbReference>
<dbReference type="InterPro" id="IPR045260">
    <property type="entry name" value="Sec12-like"/>
</dbReference>
<sequence length="624" mass="66244">MTRTAHYPHPTPAYPVYALDWVSDDTLLLAGGGGATKSGIDNKLKLAKVSKDGKELKYLDELKLSNEEDAPMTLAVSRPTKQLITGINAASSSIQAGKNPQCRVFSYEDDKIAFVKGQQTIDAAWSEDFPYQKLTALSPSNHLAVGSTDNKVSLLSFPSLEQASVPLTLDSELVDLDWGNGGQWLAVTTVSSLLLYRVTVIEGEKSESSSSLKLELRQTIYPPSIDISSVSFRAARFSPLESPTPTIHAVLNANRAGKRGGPRKAFVCTFGVVAGPSKAPVTEEEKSGKGKEKETSKEKEKEKTEGEQDVQGAEGAEGDELGRWDVLVRREVAGKPVTVFDVSADGKLLSYGCSDLSISILDSKTLAPLLKILHAHSFPPTALKFNPSATLLGSASADNTIRTIVVPPSFAGLSAPMVLLLLAILVLLLALMNMLWNNQVADTCVVFRSWHIHGWATMLLSCIVITLISIFYAYLLHTLRRLDKTLALTLLADSRGGPSGRREHGHGPGSGPGSISGSSGGAGGGGSTAGTGLIPPIPGGYQAIESSAARAGVVKLSLHARVKRAGLYALTVALSFWLMLVAMTYNTYLFSSIVLGSFLGHVMYEGEIDLGTVLAGGGKGLACH</sequence>
<dbReference type="SMART" id="SM00320">
    <property type="entry name" value="WD40"/>
    <property type="match status" value="3"/>
</dbReference>
<dbReference type="GO" id="GO:0005085">
    <property type="term" value="F:guanyl-nucleotide exchange factor activity"/>
    <property type="evidence" value="ECO:0007669"/>
    <property type="project" value="InterPro"/>
</dbReference>
<dbReference type="InterPro" id="IPR011047">
    <property type="entry name" value="Quinoprotein_ADH-like_sf"/>
</dbReference>
<keyword evidence="14" id="KW-1185">Reference proteome</keyword>
<dbReference type="GO" id="GO:0006888">
    <property type="term" value="P:endoplasmic reticulum to Golgi vesicle-mediated transport"/>
    <property type="evidence" value="ECO:0007669"/>
    <property type="project" value="TreeGrafter"/>
</dbReference>
<keyword evidence="8" id="KW-0653">Protein transport</keyword>
<dbReference type="InterPro" id="IPR015943">
    <property type="entry name" value="WD40/YVTN_repeat-like_dom_sf"/>
</dbReference>
<feature type="region of interest" description="Disordered" evidence="11">
    <location>
        <begin position="496"/>
        <end position="526"/>
    </location>
</feature>
<protein>
    <submittedName>
        <fullName evidence="13">Uncharacterized protein</fullName>
    </submittedName>
</protein>
<evidence type="ECO:0000256" key="7">
    <source>
        <dbReference type="ARBA" id="ARBA00022892"/>
    </source>
</evidence>
<dbReference type="PANTHER" id="PTHR23284:SF0">
    <property type="entry name" value="PROLACTIN REGULATORY ELEMENT-BINDING PROTEIN"/>
    <property type="match status" value="1"/>
</dbReference>
<evidence type="ECO:0000256" key="11">
    <source>
        <dbReference type="SAM" id="MobiDB-lite"/>
    </source>
</evidence>
<keyword evidence="6" id="KW-0256">Endoplasmic reticulum</keyword>
<comment type="caution">
    <text evidence="13">The sequence shown here is derived from an EMBL/GenBank/DDBJ whole genome shotgun (WGS) entry which is preliminary data.</text>
</comment>